<feature type="compositionally biased region" description="Polar residues" evidence="1">
    <location>
        <begin position="1231"/>
        <end position="1253"/>
    </location>
</feature>
<feature type="region of interest" description="Disordered" evidence="1">
    <location>
        <begin position="359"/>
        <end position="425"/>
    </location>
</feature>
<feature type="compositionally biased region" description="Basic and acidic residues" evidence="1">
    <location>
        <begin position="1288"/>
        <end position="1302"/>
    </location>
</feature>
<feature type="region of interest" description="Disordered" evidence="1">
    <location>
        <begin position="820"/>
        <end position="895"/>
    </location>
</feature>
<dbReference type="PROSITE" id="PS50896">
    <property type="entry name" value="LISH"/>
    <property type="match status" value="1"/>
</dbReference>
<feature type="compositionally biased region" description="Polar residues" evidence="1">
    <location>
        <begin position="1193"/>
        <end position="1213"/>
    </location>
</feature>
<feature type="compositionally biased region" description="Polar residues" evidence="1">
    <location>
        <begin position="640"/>
        <end position="654"/>
    </location>
</feature>
<feature type="compositionally biased region" description="Basic and acidic residues" evidence="1">
    <location>
        <begin position="1129"/>
        <end position="1146"/>
    </location>
</feature>
<feature type="compositionally biased region" description="Basic residues" evidence="1">
    <location>
        <begin position="1303"/>
        <end position="1321"/>
    </location>
</feature>
<feature type="compositionally biased region" description="Polar residues" evidence="1">
    <location>
        <begin position="699"/>
        <end position="714"/>
    </location>
</feature>
<feature type="compositionally biased region" description="Low complexity" evidence="1">
    <location>
        <begin position="965"/>
        <end position="980"/>
    </location>
</feature>
<protein>
    <submittedName>
        <fullName evidence="3">Mucin-5AC-like</fullName>
    </submittedName>
</protein>
<evidence type="ECO:0000256" key="1">
    <source>
        <dbReference type="SAM" id="MobiDB-lite"/>
    </source>
</evidence>
<dbReference type="GO" id="GO:0005634">
    <property type="term" value="C:nucleus"/>
    <property type="evidence" value="ECO:0000318"/>
    <property type="project" value="GO_Central"/>
</dbReference>
<dbReference type="PANTHER" id="PTHR15087:SF14">
    <property type="entry name" value="PROTEIN NPAT"/>
    <property type="match status" value="1"/>
</dbReference>
<reference evidence="2" key="1">
    <citation type="journal article" date="2020" name="Nat. Ecol. Evol.">
        <title>Deeply conserved synteny resolves early events in vertebrate evolution.</title>
        <authorList>
            <person name="Simakov O."/>
            <person name="Marletaz F."/>
            <person name="Yue J.X."/>
            <person name="O'Connell B."/>
            <person name="Jenkins J."/>
            <person name="Brandt A."/>
            <person name="Calef R."/>
            <person name="Tung C.H."/>
            <person name="Huang T.K."/>
            <person name="Schmutz J."/>
            <person name="Satoh N."/>
            <person name="Yu J.K."/>
            <person name="Putnam N.H."/>
            <person name="Green R.E."/>
            <person name="Rokhsar D.S."/>
        </authorList>
    </citation>
    <scope>NUCLEOTIDE SEQUENCE [LARGE SCALE GENOMIC DNA]</scope>
    <source>
        <strain evidence="2">S238N-H82</strain>
    </source>
</reference>
<dbReference type="InterPro" id="IPR006594">
    <property type="entry name" value="LisH"/>
</dbReference>
<evidence type="ECO:0000313" key="2">
    <source>
        <dbReference type="Proteomes" id="UP000001554"/>
    </source>
</evidence>
<accession>A0A9J7MQK7</accession>
<feature type="region of interest" description="Disordered" evidence="1">
    <location>
        <begin position="240"/>
        <end position="265"/>
    </location>
</feature>
<evidence type="ECO:0000313" key="3">
    <source>
        <dbReference type="RefSeq" id="XP_035675466.1"/>
    </source>
</evidence>
<dbReference type="OMA" id="PAKYATK"/>
<proteinExistence type="predicted"/>
<reference evidence="3" key="2">
    <citation type="submission" date="2025-08" db="UniProtKB">
        <authorList>
            <consortium name="RefSeq"/>
        </authorList>
    </citation>
    <scope>IDENTIFICATION</scope>
    <source>
        <strain evidence="3">S238N-H82</strain>
        <tissue evidence="3">Testes</tissue>
    </source>
</reference>
<feature type="region of interest" description="Disordered" evidence="1">
    <location>
        <begin position="294"/>
        <end position="337"/>
    </location>
</feature>
<dbReference type="OrthoDB" id="10056758at2759"/>
<feature type="compositionally biased region" description="Basic and acidic residues" evidence="1">
    <location>
        <begin position="302"/>
        <end position="312"/>
    </location>
</feature>
<keyword evidence="2" id="KW-1185">Reference proteome</keyword>
<dbReference type="GeneID" id="118415190"/>
<gene>
    <name evidence="3" type="primary">LOC118415190</name>
</gene>
<feature type="region of interest" description="Disordered" evidence="1">
    <location>
        <begin position="1097"/>
        <end position="1324"/>
    </location>
</feature>
<dbReference type="RefSeq" id="XP_035675466.1">
    <property type="nucleotide sequence ID" value="XM_035819573.1"/>
</dbReference>
<dbReference type="Proteomes" id="UP000001554">
    <property type="component" value="Chromosome 5"/>
</dbReference>
<feature type="compositionally biased region" description="Polar residues" evidence="1">
    <location>
        <begin position="571"/>
        <end position="586"/>
    </location>
</feature>
<feature type="compositionally biased region" description="Pro residues" evidence="1">
    <location>
        <begin position="320"/>
        <end position="336"/>
    </location>
</feature>
<feature type="compositionally biased region" description="Basic and acidic residues" evidence="1">
    <location>
        <begin position="868"/>
        <end position="887"/>
    </location>
</feature>
<name>A0A9J7MQK7_BRAFL</name>
<feature type="compositionally biased region" description="Basic and acidic residues" evidence="1">
    <location>
        <begin position="1254"/>
        <end position="1279"/>
    </location>
</feature>
<feature type="region of interest" description="Disordered" evidence="1">
    <location>
        <begin position="698"/>
        <end position="730"/>
    </location>
</feature>
<organism evidence="2 3">
    <name type="scientific">Branchiostoma floridae</name>
    <name type="common">Florida lancelet</name>
    <name type="synonym">Amphioxus</name>
    <dbReference type="NCBI Taxonomy" id="7739"/>
    <lineage>
        <taxon>Eukaryota</taxon>
        <taxon>Metazoa</taxon>
        <taxon>Chordata</taxon>
        <taxon>Cephalochordata</taxon>
        <taxon>Leptocardii</taxon>
        <taxon>Amphioxiformes</taxon>
        <taxon>Branchiostomatidae</taxon>
        <taxon>Branchiostoma</taxon>
    </lineage>
</organism>
<feature type="region of interest" description="Disordered" evidence="1">
    <location>
        <begin position="964"/>
        <end position="1043"/>
    </location>
</feature>
<feature type="compositionally biased region" description="Basic and acidic residues" evidence="1">
    <location>
        <begin position="1008"/>
        <end position="1028"/>
    </location>
</feature>
<feature type="compositionally biased region" description="Polar residues" evidence="1">
    <location>
        <begin position="853"/>
        <end position="864"/>
    </location>
</feature>
<feature type="compositionally biased region" description="Basic and acidic residues" evidence="1">
    <location>
        <begin position="1107"/>
        <end position="1120"/>
    </location>
</feature>
<dbReference type="GO" id="GO:0003712">
    <property type="term" value="F:transcription coregulator activity"/>
    <property type="evidence" value="ECO:0000318"/>
    <property type="project" value="GO_Central"/>
</dbReference>
<dbReference type="KEGG" id="bfo:118415190"/>
<feature type="compositionally biased region" description="Basic residues" evidence="1">
    <location>
        <begin position="251"/>
        <end position="260"/>
    </location>
</feature>
<sequence length="1340" mass="142832">MILPSDVARLVLGYLSDEGLVRSRQVFLEESPHLSEIRQTAAQGQQVYIQPVLGKDLKGILEEYAAIRTQDELQQGNNVLGLLWKKLDTIVSQIRHYKGPHAAIAGQASGFHGSSHPKQSSSQSHRTFNLMTNMRRNHLQRGHVQATPAAAVVIAPATSAPHPAPVTTVVVNRDGQQQLVTSAPGPGQGHAVSVQTASCTVPAPATTPVPDTTPAPVTTPLPITTPAPVTTPVKNFLQNQEGSEKDFSHARSPKRKRAAPKRLTAVPELQKPVEYLLNSDDLLAKLAHTIGRVHFGQDGEEQDQRQETRKTDSLSVPTTPSAPPGPPDPEVAPLPLPAGEISNILDEFSDLFDMLGNIETPVSGSKGTQERRPDRSNTATPISLTDALDWSDIGMPEDQLPSSSAEASTDTHSTRGLGNSSTPQNICTTTSSAVLVNSTAPMTTTAAHMPGSVVIQPTTGPVSCTPAVVNSTTTGVQNIQPQPAQMSSTVPVLLQAQPLATVAPPQIIAVPRGMAVIQQNSTSLPSSVVSSNSSMACISLVGGTVGLPVLQLSSSQQGVSTTRSNVIFNTNTQTVPTAQSNRQSRLNVVPKPVPGKKPLPKTTISSTLPKPSPAKYATKQLTVREQDAKPLQGIVLPSPGRQTSPGMSSSQASLSGRVKTAHVRILDFGGSDETVADSSSSSFSQQAPGNLGRVHWLKQASQPQRPKQAKSSVTGRRKLRNPAQTVPQAPKQTAIGAVDVVEKQLVFVQPQTSGSNSQSAVNQPLVNKATSYKSGQGQGLVSSVEVVNRKVPVLSEKRSVSRAECVVENLDIAASVEISQSRGAHGRSRVQETDEAFIPAACSPPKDDRTAGVQLQRSMGTRSPQAREGAKDRNRKQKENVQKESKVVSRQKYRKDTYSKAEVFEGVNPDSPSTSRTLAAETLVSLATAITLHSGTADDALDDHDNGKATASGEQRIGNSTAVDTLHTGTAGNTTGTDTGISAKKSHTGAESSSTDRNKHVIATSGSVEKETRTEMLKPKQQHQKRDVIASNAKSQEVPENRLAVDNSLVSQEKSNTAGLQRSQLHGVLRTAGVDRTVGNAPANSAEKFSSVKETAASAVTGNQDAVIREQPKAGSDDGRTYTGVGDRGVFRTEMNKNSEKSEKTQKQRPTGKHVTFLEERNAGKGAAGDLEPESVRSEAQNDIAQDEVPSLIASQKVPSPVNEFSKTLSQQSGKRKAEKAEGRPQDVPVTKQQEVTPGRVTLQSRENNSENSTMERRGVFDERVEEGNERADGKRDVSRSNPVIVEIRGEKRGRSDSDTKPGKKPKTNKQRSKGSKHGKLKFPANLDVDSFLSKIHNGS</sequence>
<feature type="region of interest" description="Disordered" evidence="1">
    <location>
        <begin position="571"/>
        <end position="658"/>
    </location>
</feature>
<dbReference type="InterPro" id="IPR052850">
    <property type="entry name" value="NPAT_LisH"/>
</dbReference>
<dbReference type="PANTHER" id="PTHR15087">
    <property type="entry name" value="PROTEIN NPAT"/>
    <property type="match status" value="1"/>
</dbReference>
<feature type="compositionally biased region" description="Polar residues" evidence="1">
    <location>
        <begin position="400"/>
        <end position="425"/>
    </location>
</feature>